<feature type="chain" id="PRO_5045219808" evidence="2">
    <location>
        <begin position="30"/>
        <end position="344"/>
    </location>
</feature>
<accession>A0ABV8GZZ6</accession>
<dbReference type="RefSeq" id="WP_379497720.1">
    <property type="nucleotide sequence ID" value="NZ_JBHSAO010000011.1"/>
</dbReference>
<evidence type="ECO:0000313" key="4">
    <source>
        <dbReference type="Proteomes" id="UP001595772"/>
    </source>
</evidence>
<dbReference type="PROSITE" id="PS51257">
    <property type="entry name" value="PROKAR_LIPOPROTEIN"/>
    <property type="match status" value="1"/>
</dbReference>
<feature type="signal peptide" evidence="2">
    <location>
        <begin position="1"/>
        <end position="29"/>
    </location>
</feature>
<dbReference type="Pfam" id="PF03480">
    <property type="entry name" value="DctP"/>
    <property type="match status" value="1"/>
</dbReference>
<comment type="caution">
    <text evidence="3">The sequence shown here is derived from an EMBL/GenBank/DDBJ whole genome shotgun (WGS) entry which is preliminary data.</text>
</comment>
<gene>
    <name evidence="3" type="primary">dctP</name>
    <name evidence="3" type="ORF">ACFOUV_15650</name>
</gene>
<protein>
    <submittedName>
        <fullName evidence="3">TRAP transporter substrate-binding protein DctP</fullName>
    </submittedName>
</protein>
<dbReference type="InterPro" id="IPR038404">
    <property type="entry name" value="TRAP_DctP_sf"/>
</dbReference>
<keyword evidence="4" id="KW-1185">Reference proteome</keyword>
<evidence type="ECO:0000256" key="2">
    <source>
        <dbReference type="SAM" id="SignalP"/>
    </source>
</evidence>
<dbReference type="InterPro" id="IPR018389">
    <property type="entry name" value="DctP_fam"/>
</dbReference>
<dbReference type="PANTHER" id="PTHR33376">
    <property type="match status" value="1"/>
</dbReference>
<sequence>MKKSKPALFNMFVCLVPFLIMLVGCTNNTDGVETVADNEGDSEEVYNFELVAYMGFDNILTKDVVPMWIEKIEESTAGRVQIEWVGGHEVIPREEQFDAVSNGIVDVSFNASAFFSHIMPEADTLHLSPYTPHEERENGYFNYLSEKFENHNLKYLGRYISGMGFYLWSNEKIETLEDLKGLSFRTSPVYQDILDRLGVNPVSIPPAEIYTAIDRNMVDGYGYPILGPYEDGLTEVTNYIINEPFLNNNNAIFFNMDVFQTLPSELQETLLKATEEFEYDMLVHFEKESERQWENSLKHVEIIDLGDEDSERFQEVVNDVYWEKFESDIPDEVDVIKELFDITN</sequence>
<dbReference type="PANTHER" id="PTHR33376:SF5">
    <property type="entry name" value="EXTRACYTOPLASMIC SOLUTE RECEPTOR PROTEIN"/>
    <property type="match status" value="1"/>
</dbReference>
<keyword evidence="1 2" id="KW-0732">Signal</keyword>
<name>A0ABV8GZZ6_9BACI</name>
<dbReference type="EMBL" id="JBHSAO010000011">
    <property type="protein sequence ID" value="MFC4025230.1"/>
    <property type="molecule type" value="Genomic_DNA"/>
</dbReference>
<reference evidence="4" key="1">
    <citation type="journal article" date="2019" name="Int. J. Syst. Evol. Microbiol.">
        <title>The Global Catalogue of Microorganisms (GCM) 10K type strain sequencing project: providing services to taxonomists for standard genome sequencing and annotation.</title>
        <authorList>
            <consortium name="The Broad Institute Genomics Platform"/>
            <consortium name="The Broad Institute Genome Sequencing Center for Infectious Disease"/>
            <person name="Wu L."/>
            <person name="Ma J."/>
        </authorList>
    </citation>
    <scope>NUCLEOTIDE SEQUENCE [LARGE SCALE GENOMIC DNA]</scope>
    <source>
        <strain evidence="4">IBRC-M 10703</strain>
    </source>
</reference>
<dbReference type="Proteomes" id="UP001595772">
    <property type="component" value="Unassembled WGS sequence"/>
</dbReference>
<organism evidence="3 4">
    <name type="scientific">Oceanobacillus longus</name>
    <dbReference type="NCBI Taxonomy" id="930120"/>
    <lineage>
        <taxon>Bacteria</taxon>
        <taxon>Bacillati</taxon>
        <taxon>Bacillota</taxon>
        <taxon>Bacilli</taxon>
        <taxon>Bacillales</taxon>
        <taxon>Bacillaceae</taxon>
        <taxon>Oceanobacillus</taxon>
    </lineage>
</organism>
<dbReference type="Gene3D" id="3.40.190.170">
    <property type="entry name" value="Bacterial extracellular solute-binding protein, family 7"/>
    <property type="match status" value="1"/>
</dbReference>
<dbReference type="NCBIfam" id="NF037995">
    <property type="entry name" value="TRAP_S1"/>
    <property type="match status" value="1"/>
</dbReference>
<proteinExistence type="predicted"/>
<evidence type="ECO:0000313" key="3">
    <source>
        <dbReference type="EMBL" id="MFC4025230.1"/>
    </source>
</evidence>
<evidence type="ECO:0000256" key="1">
    <source>
        <dbReference type="ARBA" id="ARBA00022729"/>
    </source>
</evidence>